<reference evidence="1 2" key="1">
    <citation type="submission" date="2019-04" db="EMBL/GenBank/DDBJ databases">
        <title>High contiguity whole genome sequence and gene annotation resource for two Venturia nashicola isolates.</title>
        <authorList>
            <person name="Prokchorchik M."/>
            <person name="Won K."/>
            <person name="Lee Y."/>
            <person name="Choi E.D."/>
            <person name="Segonzac C."/>
            <person name="Sohn K.H."/>
        </authorList>
    </citation>
    <scope>NUCLEOTIDE SEQUENCE [LARGE SCALE GENOMIC DNA]</scope>
    <source>
        <strain evidence="1 2">PRI2</strain>
    </source>
</reference>
<name>A0A4Z1NNM5_9PEZI</name>
<accession>A0A4Z1NNM5</accession>
<gene>
    <name evidence="1" type="ORF">E6O75_ATG08308</name>
</gene>
<dbReference type="EMBL" id="SNSC02000016">
    <property type="protein sequence ID" value="TID17562.1"/>
    <property type="molecule type" value="Genomic_DNA"/>
</dbReference>
<sequence length="80" mass="8720">MRIKANTMRIKANTMRIKANTMRIKANTMCIKADTMLPNAEDLQVTARQDITAGEGEGADHVLSSAATSLQTQLTLLSRS</sequence>
<evidence type="ECO:0000313" key="2">
    <source>
        <dbReference type="Proteomes" id="UP000298493"/>
    </source>
</evidence>
<comment type="caution">
    <text evidence="1">The sequence shown here is derived from an EMBL/GenBank/DDBJ whole genome shotgun (WGS) entry which is preliminary data.</text>
</comment>
<evidence type="ECO:0000313" key="1">
    <source>
        <dbReference type="EMBL" id="TID17562.1"/>
    </source>
</evidence>
<dbReference type="AlphaFoldDB" id="A0A4Z1NNM5"/>
<dbReference type="Proteomes" id="UP000298493">
    <property type="component" value="Unassembled WGS sequence"/>
</dbReference>
<proteinExistence type="predicted"/>
<protein>
    <submittedName>
        <fullName evidence="1">Uncharacterized protein</fullName>
    </submittedName>
</protein>
<keyword evidence="2" id="KW-1185">Reference proteome</keyword>
<organism evidence="1 2">
    <name type="scientific">Venturia nashicola</name>
    <dbReference type="NCBI Taxonomy" id="86259"/>
    <lineage>
        <taxon>Eukaryota</taxon>
        <taxon>Fungi</taxon>
        <taxon>Dikarya</taxon>
        <taxon>Ascomycota</taxon>
        <taxon>Pezizomycotina</taxon>
        <taxon>Dothideomycetes</taxon>
        <taxon>Pleosporomycetidae</taxon>
        <taxon>Venturiales</taxon>
        <taxon>Venturiaceae</taxon>
        <taxon>Venturia</taxon>
    </lineage>
</organism>